<keyword evidence="4 6" id="KW-1133">Transmembrane helix</keyword>
<evidence type="ECO:0000313" key="11">
    <source>
        <dbReference type="Proteomes" id="UP000318940"/>
    </source>
</evidence>
<dbReference type="Proteomes" id="UP000318940">
    <property type="component" value="Unassembled WGS sequence"/>
</dbReference>
<dbReference type="PANTHER" id="PTHR40064:SF1">
    <property type="entry name" value="MEMBRANE PROTEIN"/>
    <property type="match status" value="1"/>
</dbReference>
<dbReference type="Pfam" id="PF11728">
    <property type="entry name" value="ArAE_1_C"/>
    <property type="match status" value="1"/>
</dbReference>
<dbReference type="InterPro" id="IPR010343">
    <property type="entry name" value="ArAE_1"/>
</dbReference>
<evidence type="ECO:0000256" key="5">
    <source>
        <dbReference type="ARBA" id="ARBA00023136"/>
    </source>
</evidence>
<evidence type="ECO:0000256" key="3">
    <source>
        <dbReference type="ARBA" id="ARBA00022692"/>
    </source>
</evidence>
<evidence type="ECO:0000259" key="7">
    <source>
        <dbReference type="Pfam" id="PF11728"/>
    </source>
</evidence>
<dbReference type="InterPro" id="IPR038323">
    <property type="entry name" value="ArAE_1_C_sf"/>
</dbReference>
<dbReference type="EMBL" id="CRVC01000028">
    <property type="protein sequence ID" value="COR86274.1"/>
    <property type="molecule type" value="Genomic_DNA"/>
</dbReference>
<dbReference type="GO" id="GO:0005886">
    <property type="term" value="C:plasma membrane"/>
    <property type="evidence" value="ECO:0007669"/>
    <property type="project" value="UniProtKB-SubCell"/>
</dbReference>
<protein>
    <submittedName>
        <fullName evidence="9">Aromatic acid exporter family protein</fullName>
    </submittedName>
    <submittedName>
        <fullName evidence="8">Integral membrane protein</fullName>
    </submittedName>
</protein>
<dbReference type="EMBL" id="VMVH01000045">
    <property type="protein sequence ID" value="TVW27379.1"/>
    <property type="molecule type" value="Genomic_DNA"/>
</dbReference>
<reference evidence="9 11" key="2">
    <citation type="submission" date="2019-07" db="EMBL/GenBank/DDBJ databases">
        <authorList>
            <person name="Mohale T."/>
        </authorList>
    </citation>
    <scope>NUCLEOTIDE SEQUENCE [LARGE SCALE GENOMIC DNA]</scope>
    <source>
        <strain evidence="9 11">NTPn 189</strain>
    </source>
</reference>
<feature type="transmembrane region" description="Helical" evidence="6">
    <location>
        <begin position="56"/>
        <end position="86"/>
    </location>
</feature>
<organism evidence="9 11">
    <name type="scientific">Streptococcus pneumoniae</name>
    <dbReference type="NCBI Taxonomy" id="1313"/>
    <lineage>
        <taxon>Bacteria</taxon>
        <taxon>Bacillati</taxon>
        <taxon>Bacillota</taxon>
        <taxon>Bacilli</taxon>
        <taxon>Lactobacillales</taxon>
        <taxon>Streptococcaceae</taxon>
        <taxon>Streptococcus</taxon>
    </lineage>
</organism>
<reference evidence="8 10" key="1">
    <citation type="submission" date="2015-03" db="EMBL/GenBank/DDBJ databases">
        <authorList>
            <person name="Murphy D."/>
        </authorList>
    </citation>
    <scope>NUCLEOTIDE SEQUENCE [LARGE SCALE GENOMIC DNA]</scope>
    <source>
        <strain evidence="8 10">SMRU1708</strain>
    </source>
</reference>
<dbReference type="PANTHER" id="PTHR40064">
    <property type="entry name" value="MEMBRANE PROTEIN-RELATED"/>
    <property type="match status" value="1"/>
</dbReference>
<keyword evidence="5 6" id="KW-0472">Membrane</keyword>
<feature type="transmembrane region" description="Helical" evidence="6">
    <location>
        <begin position="124"/>
        <end position="141"/>
    </location>
</feature>
<keyword evidence="3 6" id="KW-0812">Transmembrane</keyword>
<evidence type="ECO:0000256" key="1">
    <source>
        <dbReference type="ARBA" id="ARBA00004651"/>
    </source>
</evidence>
<keyword evidence="2" id="KW-1003">Cell membrane</keyword>
<dbReference type="InterPro" id="IPR021062">
    <property type="entry name" value="ArAE_1_C"/>
</dbReference>
<evidence type="ECO:0000313" key="8">
    <source>
        <dbReference type="EMBL" id="COR86274.1"/>
    </source>
</evidence>
<dbReference type="Pfam" id="PF06081">
    <property type="entry name" value="ArAE_1"/>
    <property type="match status" value="1"/>
</dbReference>
<dbReference type="Proteomes" id="UP000046095">
    <property type="component" value="Unassembled WGS sequence"/>
</dbReference>
<proteinExistence type="predicted"/>
<evidence type="ECO:0000256" key="2">
    <source>
        <dbReference type="ARBA" id="ARBA00022475"/>
    </source>
</evidence>
<accession>A0A0T8ZVN7</accession>
<feature type="domain" description="Putative aromatic acid exporter C-terminal" evidence="7">
    <location>
        <begin position="145"/>
        <end position="274"/>
    </location>
</feature>
<dbReference type="AlphaFoldDB" id="A0A0T8ZVN7"/>
<dbReference type="Gene3D" id="1.20.120.940">
    <property type="entry name" value="Putative aromatic acid exporter, C-terminal domain"/>
    <property type="match status" value="1"/>
</dbReference>
<name>A0A0T8ZVN7_STREE</name>
<gene>
    <name evidence="9" type="ORF">AZK02_04530</name>
    <name evidence="8" type="ORF">ERS021218_01853</name>
</gene>
<evidence type="ECO:0000313" key="9">
    <source>
        <dbReference type="EMBL" id="TVW27379.1"/>
    </source>
</evidence>
<evidence type="ECO:0000313" key="10">
    <source>
        <dbReference type="Proteomes" id="UP000046095"/>
    </source>
</evidence>
<evidence type="ECO:0000256" key="6">
    <source>
        <dbReference type="SAM" id="Phobius"/>
    </source>
</evidence>
<dbReference type="InterPro" id="IPR052984">
    <property type="entry name" value="UPF0421"/>
</dbReference>
<evidence type="ECO:0000256" key="4">
    <source>
        <dbReference type="ARBA" id="ARBA00022989"/>
    </source>
</evidence>
<comment type="subcellular location">
    <subcellularLocation>
        <location evidence="1">Cell membrane</location>
        <topology evidence="1">Multi-pass membrane protein</topology>
    </subcellularLocation>
</comment>
<sequence length="283" mass="32393">MSISQRTTKLILATCLACLLAYFLNLSSAVSAGIIALLSLSDTRRSTLKLARNRLFSMLLALAIGVLAFHLSGFHIWSLGLYLAFYVPLAYKMGWEIGITPSTVLVSHLLVQESTSPDLLVNEFFLFAIGTGFALLVNLYMPSREEEIQHYHTLVEEALKLVYLDHSDHLFHQTDYHIHYFEMRQRQSRILRNMAQQINTCHLAVSESLILAQLFSKIAGQLSQTNPASDLLDEIERYLEVFRNRSLPKTRDEFETRATLLQLLREAKTFIQVKVDFYQKYGQ</sequence>